<keyword evidence="6 18" id="KW-0732">Signal</keyword>
<dbReference type="PANTHER" id="PTHR19890:SF10">
    <property type="entry name" value="FIBROBLAST GROWTH FACTOR RECEPTOR-LIKE 1"/>
    <property type="match status" value="1"/>
</dbReference>
<keyword evidence="9" id="KW-0418">Kinase</keyword>
<dbReference type="InterPro" id="IPR052615">
    <property type="entry name" value="FGFRL"/>
</dbReference>
<evidence type="ECO:0000256" key="1">
    <source>
        <dbReference type="ARBA" id="ARBA00004167"/>
    </source>
</evidence>
<evidence type="ECO:0000256" key="15">
    <source>
        <dbReference type="ARBA" id="ARBA00023170"/>
    </source>
</evidence>
<dbReference type="PANTHER" id="PTHR19890">
    <property type="entry name" value="FIBROBLAST GROWTH FACTOR RECEPTOR"/>
    <property type="match status" value="1"/>
</dbReference>
<accession>A0A087URC4</accession>
<keyword evidence="3" id="KW-0597">Phosphoprotein</keyword>
<evidence type="ECO:0000256" key="10">
    <source>
        <dbReference type="ARBA" id="ARBA00022840"/>
    </source>
</evidence>
<evidence type="ECO:0000256" key="18">
    <source>
        <dbReference type="SAM" id="SignalP"/>
    </source>
</evidence>
<dbReference type="GO" id="GO:0005524">
    <property type="term" value="F:ATP binding"/>
    <property type="evidence" value="ECO:0007669"/>
    <property type="project" value="UniProtKB-KW"/>
</dbReference>
<dbReference type="FunFam" id="2.60.40.10:FF:000016">
    <property type="entry name" value="Fibroblast growth factor receptor"/>
    <property type="match status" value="1"/>
</dbReference>
<keyword evidence="16" id="KW-0325">Glycoprotein</keyword>
<keyword evidence="8" id="KW-0547">Nucleotide-binding</keyword>
<keyword evidence="7" id="KW-0677">Repeat</keyword>
<keyword evidence="15 20" id="KW-0675">Receptor</keyword>
<feature type="domain" description="Ig-like" evidence="19">
    <location>
        <begin position="252"/>
        <end position="346"/>
    </location>
</feature>
<evidence type="ECO:0000256" key="14">
    <source>
        <dbReference type="ARBA" id="ARBA00023157"/>
    </source>
</evidence>
<reference evidence="20 21" key="1">
    <citation type="submission" date="2013-11" db="EMBL/GenBank/DDBJ databases">
        <title>Genome sequencing of Stegodyphus mimosarum.</title>
        <authorList>
            <person name="Bechsgaard J."/>
        </authorList>
    </citation>
    <scope>NUCLEOTIDE SEQUENCE [LARGE SCALE GENOMIC DNA]</scope>
</reference>
<dbReference type="OrthoDB" id="6412580at2759"/>
<dbReference type="InterPro" id="IPR007110">
    <property type="entry name" value="Ig-like_dom"/>
</dbReference>
<evidence type="ECO:0000259" key="19">
    <source>
        <dbReference type="PROSITE" id="PS50835"/>
    </source>
</evidence>
<dbReference type="STRING" id="407821.A0A087URC4"/>
<dbReference type="InterPro" id="IPR003599">
    <property type="entry name" value="Ig_sub"/>
</dbReference>
<protein>
    <recommendedName>
        <fullName evidence="2">receptor protein-tyrosine kinase</fullName>
        <ecNumber evidence="2">2.7.10.1</ecNumber>
    </recommendedName>
</protein>
<evidence type="ECO:0000256" key="2">
    <source>
        <dbReference type="ARBA" id="ARBA00011902"/>
    </source>
</evidence>
<evidence type="ECO:0000256" key="9">
    <source>
        <dbReference type="ARBA" id="ARBA00022777"/>
    </source>
</evidence>
<dbReference type="EC" id="2.7.10.1" evidence="2"/>
<evidence type="ECO:0000256" key="17">
    <source>
        <dbReference type="ARBA" id="ARBA00023319"/>
    </source>
</evidence>
<dbReference type="InterPro" id="IPR036179">
    <property type="entry name" value="Ig-like_dom_sf"/>
</dbReference>
<feature type="signal peptide" evidence="18">
    <location>
        <begin position="1"/>
        <end position="23"/>
    </location>
</feature>
<feature type="chain" id="PRO_5001830911" description="receptor protein-tyrosine kinase" evidence="18">
    <location>
        <begin position="24"/>
        <end position="346"/>
    </location>
</feature>
<evidence type="ECO:0000256" key="7">
    <source>
        <dbReference type="ARBA" id="ARBA00022737"/>
    </source>
</evidence>
<keyword evidence="12" id="KW-0472">Membrane</keyword>
<evidence type="ECO:0000313" key="21">
    <source>
        <dbReference type="Proteomes" id="UP000054359"/>
    </source>
</evidence>
<dbReference type="FunFam" id="2.60.40.10:FF:000020">
    <property type="entry name" value="Fibroblast growth factor receptor"/>
    <property type="match status" value="1"/>
</dbReference>
<dbReference type="AlphaFoldDB" id="A0A087URC4"/>
<evidence type="ECO:0000256" key="4">
    <source>
        <dbReference type="ARBA" id="ARBA00022679"/>
    </source>
</evidence>
<dbReference type="EMBL" id="KK121172">
    <property type="protein sequence ID" value="KFM79913.1"/>
    <property type="molecule type" value="Genomic_DNA"/>
</dbReference>
<organism evidence="20 21">
    <name type="scientific">Stegodyphus mimosarum</name>
    <name type="common">African social velvet spider</name>
    <dbReference type="NCBI Taxonomy" id="407821"/>
    <lineage>
        <taxon>Eukaryota</taxon>
        <taxon>Metazoa</taxon>
        <taxon>Ecdysozoa</taxon>
        <taxon>Arthropoda</taxon>
        <taxon>Chelicerata</taxon>
        <taxon>Arachnida</taxon>
        <taxon>Araneae</taxon>
        <taxon>Araneomorphae</taxon>
        <taxon>Entelegynae</taxon>
        <taxon>Eresoidea</taxon>
        <taxon>Eresidae</taxon>
        <taxon>Stegodyphus</taxon>
    </lineage>
</organism>
<evidence type="ECO:0000256" key="5">
    <source>
        <dbReference type="ARBA" id="ARBA00022692"/>
    </source>
</evidence>
<dbReference type="CDD" id="cd00096">
    <property type="entry name" value="Ig"/>
    <property type="match status" value="1"/>
</dbReference>
<name>A0A087URC4_STEMI</name>
<dbReference type="Proteomes" id="UP000054359">
    <property type="component" value="Unassembled WGS sequence"/>
</dbReference>
<keyword evidence="13" id="KW-0829">Tyrosine-protein kinase</keyword>
<keyword evidence="17" id="KW-0393">Immunoglobulin domain</keyword>
<evidence type="ECO:0000256" key="8">
    <source>
        <dbReference type="ARBA" id="ARBA00022741"/>
    </source>
</evidence>
<gene>
    <name evidence="20" type="ORF">X975_03992</name>
</gene>
<evidence type="ECO:0000313" key="20">
    <source>
        <dbReference type="EMBL" id="KFM79913.1"/>
    </source>
</evidence>
<dbReference type="SMART" id="SM00408">
    <property type="entry name" value="IGc2"/>
    <property type="match status" value="3"/>
</dbReference>
<evidence type="ECO:0000256" key="13">
    <source>
        <dbReference type="ARBA" id="ARBA00023137"/>
    </source>
</evidence>
<evidence type="ECO:0000256" key="3">
    <source>
        <dbReference type="ARBA" id="ARBA00022553"/>
    </source>
</evidence>
<keyword evidence="14" id="KW-1015">Disulfide bond</keyword>
<dbReference type="GO" id="GO:0017134">
    <property type="term" value="F:fibroblast growth factor binding"/>
    <property type="evidence" value="ECO:0007669"/>
    <property type="project" value="TreeGrafter"/>
</dbReference>
<dbReference type="PROSITE" id="PS50835">
    <property type="entry name" value="IG_LIKE"/>
    <property type="match status" value="3"/>
</dbReference>
<keyword evidence="11" id="KW-1133">Transmembrane helix</keyword>
<dbReference type="SMART" id="SM00409">
    <property type="entry name" value="IG"/>
    <property type="match status" value="3"/>
</dbReference>
<dbReference type="Pfam" id="PF13927">
    <property type="entry name" value="Ig_3"/>
    <property type="match status" value="2"/>
</dbReference>
<dbReference type="GO" id="GO:0005007">
    <property type="term" value="F:fibroblast growth factor receptor activity"/>
    <property type="evidence" value="ECO:0007669"/>
    <property type="project" value="TreeGrafter"/>
</dbReference>
<keyword evidence="10" id="KW-0067">ATP-binding</keyword>
<sequence length="346" mass="38988">MENEPKPIFCILPWVSFICLAAALNSLGPPRLVPEAYEMERVVPEGAKVQLPCPVQADPDTLFFEWYHGKEPLNIFHEDRFRVQSNGVLKIKAAVPEDSGLYICRAVNGFGKLDTNVTLVVLADSGNNNRQINVETFRDHMAERNEDDRVPPFLTNMTRTNNGRLRRPLGGTLRLYCKASGNPEPQVTWLRNGLTLLNTTLPPGWKRSRWSLYLRNLQDHDEGNYTCVAYNLYGHTNYTVGVDVIPGIRKKPELRGIHPINTTVEEGGSAVFQCRVKSEIIPHVQWLKQAEPDEINDHKVIKVHGEYFRILKSSEVLERADGSFVNKLVIAGVSKKDAGKYICLGA</sequence>
<evidence type="ECO:0000256" key="16">
    <source>
        <dbReference type="ARBA" id="ARBA00023180"/>
    </source>
</evidence>
<feature type="domain" description="Ig-like" evidence="19">
    <location>
        <begin position="30"/>
        <end position="120"/>
    </location>
</feature>
<keyword evidence="21" id="KW-1185">Reference proteome</keyword>
<dbReference type="SUPFAM" id="SSF48726">
    <property type="entry name" value="Immunoglobulin"/>
    <property type="match status" value="3"/>
</dbReference>
<proteinExistence type="predicted"/>
<dbReference type="InterPro" id="IPR013783">
    <property type="entry name" value="Ig-like_fold"/>
</dbReference>
<evidence type="ECO:0000256" key="12">
    <source>
        <dbReference type="ARBA" id="ARBA00023136"/>
    </source>
</evidence>
<evidence type="ECO:0000256" key="11">
    <source>
        <dbReference type="ARBA" id="ARBA00022989"/>
    </source>
</evidence>
<dbReference type="InterPro" id="IPR013098">
    <property type="entry name" value="Ig_I-set"/>
</dbReference>
<comment type="subcellular location">
    <subcellularLocation>
        <location evidence="1">Membrane</location>
        <topology evidence="1">Single-pass membrane protein</topology>
    </subcellularLocation>
</comment>
<keyword evidence="5" id="KW-0812">Transmembrane</keyword>
<evidence type="ECO:0000256" key="6">
    <source>
        <dbReference type="ARBA" id="ARBA00022729"/>
    </source>
</evidence>
<keyword evidence="4" id="KW-0808">Transferase</keyword>
<dbReference type="InterPro" id="IPR003598">
    <property type="entry name" value="Ig_sub2"/>
</dbReference>
<dbReference type="GO" id="GO:0005886">
    <property type="term" value="C:plasma membrane"/>
    <property type="evidence" value="ECO:0007669"/>
    <property type="project" value="TreeGrafter"/>
</dbReference>
<feature type="non-terminal residue" evidence="20">
    <location>
        <position position="346"/>
    </location>
</feature>
<dbReference type="Gene3D" id="2.60.40.10">
    <property type="entry name" value="Immunoglobulins"/>
    <property type="match status" value="3"/>
</dbReference>
<dbReference type="OMA" id="LIHANNM"/>
<dbReference type="Pfam" id="PF07679">
    <property type="entry name" value="I-set"/>
    <property type="match status" value="1"/>
</dbReference>
<feature type="domain" description="Ig-like" evidence="19">
    <location>
        <begin position="152"/>
        <end position="245"/>
    </location>
</feature>